<gene>
    <name evidence="3" type="ORF">SpAn4DRAFT_0601</name>
</gene>
<evidence type="ECO:0000313" key="4">
    <source>
        <dbReference type="Proteomes" id="UP000049855"/>
    </source>
</evidence>
<organism evidence="3 4">
    <name type="scientific">Sporomusa ovata</name>
    <dbReference type="NCBI Taxonomy" id="2378"/>
    <lineage>
        <taxon>Bacteria</taxon>
        <taxon>Bacillati</taxon>
        <taxon>Bacillota</taxon>
        <taxon>Negativicutes</taxon>
        <taxon>Selenomonadales</taxon>
        <taxon>Sporomusaceae</taxon>
        <taxon>Sporomusa</taxon>
    </lineage>
</organism>
<dbReference type="InterPro" id="IPR024498">
    <property type="entry name" value="DUF2786"/>
</dbReference>
<keyword evidence="4" id="KW-1185">Reference proteome</keyword>
<dbReference type="EMBL" id="CTRP01000014">
    <property type="protein sequence ID" value="CQR74139.1"/>
    <property type="molecule type" value="Genomic_DNA"/>
</dbReference>
<proteinExistence type="predicted"/>
<evidence type="ECO:0000259" key="1">
    <source>
        <dbReference type="Pfam" id="PF10979"/>
    </source>
</evidence>
<dbReference type="RefSeq" id="WP_021170150.1">
    <property type="nucleotide sequence ID" value="NZ_CTRP01000014.1"/>
</dbReference>
<feature type="domain" description="DUF2786" evidence="1">
    <location>
        <begin position="7"/>
        <end position="45"/>
    </location>
</feature>
<dbReference type="InterPro" id="IPR055592">
    <property type="entry name" value="DUF7168"/>
</dbReference>
<feature type="domain" description="DUF7168" evidence="2">
    <location>
        <begin position="65"/>
        <end position="177"/>
    </location>
</feature>
<dbReference type="Proteomes" id="UP000049855">
    <property type="component" value="Unassembled WGS sequence"/>
</dbReference>
<reference evidence="4" key="1">
    <citation type="submission" date="2015-03" db="EMBL/GenBank/DDBJ databases">
        <authorList>
            <person name="Nijsse Bart"/>
        </authorList>
    </citation>
    <scope>NUCLEOTIDE SEQUENCE [LARGE SCALE GENOMIC DNA]</scope>
</reference>
<protein>
    <submittedName>
        <fullName evidence="3">Uncharacterized protein</fullName>
    </submittedName>
</protein>
<name>A0A0U1L496_9FIRM</name>
<sequence length="219" mass="25280">MDADQEKVIDKVRKLFNLSKSNFNGEADAALLKAQQLLMENDLTMDDVTEPIPKPAVKDITIEFASTPWWYKYLITILAENFRCEVLEEKLSRTRRRNFILISRETDIEVAKAVFQHAVVIVKHNSKRFRELGTTHENTYIKGFLEGLMVKFKEQVKKNQWGLILIKDTEVVVAKEKFNPVKARKAQAPKVTNDYEAYIHGYVDGNKLDHKQKQIEAGA</sequence>
<evidence type="ECO:0000313" key="3">
    <source>
        <dbReference type="EMBL" id="CQR74139.1"/>
    </source>
</evidence>
<dbReference type="AlphaFoldDB" id="A0A0U1L496"/>
<accession>A0A0U1L496</accession>
<dbReference type="Pfam" id="PF23771">
    <property type="entry name" value="DUF7168"/>
    <property type="match status" value="1"/>
</dbReference>
<dbReference type="Pfam" id="PF10979">
    <property type="entry name" value="DUF2786"/>
    <property type="match status" value="1"/>
</dbReference>
<evidence type="ECO:0000259" key="2">
    <source>
        <dbReference type="Pfam" id="PF23771"/>
    </source>
</evidence>